<keyword evidence="5" id="KW-0165">Cleavage on pair of basic residues</keyword>
<evidence type="ECO:0000256" key="6">
    <source>
        <dbReference type="ARBA" id="ARBA00022702"/>
    </source>
</evidence>
<evidence type="ECO:0000313" key="14">
    <source>
        <dbReference type="RefSeq" id="XP_008054595.1"/>
    </source>
</evidence>
<dbReference type="GO" id="GO:0007218">
    <property type="term" value="P:neuropeptide signaling pathway"/>
    <property type="evidence" value="ECO:0007669"/>
    <property type="project" value="UniProtKB-KW"/>
</dbReference>
<comment type="function">
    <text evidence="9">Hypothalamic neuropeptide which binds to the G-protein-coupled galanin receptors (GALR1, GALR2 and GALR3). Involved in a large number of putative physiological functions in CNS homeostatic processes, including the regulation of gonadotropin-releasing hormone secretion.</text>
</comment>
<dbReference type="GO" id="GO:0061844">
    <property type="term" value="P:antimicrobial humoral immune response mediated by antimicrobial peptide"/>
    <property type="evidence" value="ECO:0007669"/>
    <property type="project" value="TreeGrafter"/>
</dbReference>
<dbReference type="InterPro" id="IPR039244">
    <property type="entry name" value="GALP"/>
</dbReference>
<proteinExistence type="inferred from homology"/>
<dbReference type="GO" id="GO:0005576">
    <property type="term" value="C:extracellular region"/>
    <property type="evidence" value="ECO:0007669"/>
    <property type="project" value="UniProtKB-SubCell"/>
</dbReference>
<dbReference type="AlphaFoldDB" id="A0A1U7T9W6"/>
<evidence type="ECO:0000259" key="12">
    <source>
        <dbReference type="PROSITE" id="PS00861"/>
    </source>
</evidence>
<evidence type="ECO:0000256" key="2">
    <source>
        <dbReference type="ARBA" id="ARBA00006871"/>
    </source>
</evidence>
<feature type="chain" id="PRO_5010556008" description="Galanin-like peptide" evidence="11">
    <location>
        <begin position="19"/>
        <end position="122"/>
    </location>
</feature>
<gene>
    <name evidence="14" type="primary">GALP</name>
</gene>
<dbReference type="PANTHER" id="PTHR20950">
    <property type="entry name" value="GALANIN-RELATED PEPTIDE"/>
    <property type="match status" value="1"/>
</dbReference>
<feature type="domain" description="Galanin" evidence="12">
    <location>
        <begin position="32"/>
        <end position="44"/>
    </location>
</feature>
<evidence type="ECO:0000256" key="3">
    <source>
        <dbReference type="ARBA" id="ARBA00016022"/>
    </source>
</evidence>
<dbReference type="OrthoDB" id="8721537at2759"/>
<keyword evidence="13" id="KW-1185">Reference proteome</keyword>
<dbReference type="PANTHER" id="PTHR20950:SF1">
    <property type="entry name" value="GALANIN-LIKE PEPTIDE"/>
    <property type="match status" value="1"/>
</dbReference>
<keyword evidence="8" id="KW-0527">Neuropeptide</keyword>
<dbReference type="GeneID" id="103258737"/>
<name>A0A1U7T9W6_CARSF</name>
<keyword evidence="6" id="KW-0372">Hormone</keyword>
<evidence type="ECO:0000256" key="4">
    <source>
        <dbReference type="ARBA" id="ARBA00022525"/>
    </source>
</evidence>
<reference evidence="14" key="1">
    <citation type="submission" date="2025-08" db="UniProtKB">
        <authorList>
            <consortium name="RefSeq"/>
        </authorList>
    </citation>
    <scope>IDENTIFICATION</scope>
</reference>
<dbReference type="Pfam" id="PF01296">
    <property type="entry name" value="Galanin"/>
    <property type="match status" value="1"/>
</dbReference>
<evidence type="ECO:0000256" key="9">
    <source>
        <dbReference type="ARBA" id="ARBA00025486"/>
    </source>
</evidence>
<dbReference type="CTD" id="85569"/>
<evidence type="ECO:0000256" key="10">
    <source>
        <dbReference type="SAM" id="MobiDB-lite"/>
    </source>
</evidence>
<dbReference type="GO" id="GO:0050829">
    <property type="term" value="P:defense response to Gram-negative bacterium"/>
    <property type="evidence" value="ECO:0007669"/>
    <property type="project" value="TreeGrafter"/>
</dbReference>
<dbReference type="Proteomes" id="UP000189704">
    <property type="component" value="Unplaced"/>
</dbReference>
<dbReference type="GO" id="GO:0042595">
    <property type="term" value="P:behavioral response to starvation"/>
    <property type="evidence" value="ECO:0007669"/>
    <property type="project" value="TreeGrafter"/>
</dbReference>
<dbReference type="STRING" id="1868482.ENSTSYP00000013457"/>
<evidence type="ECO:0000256" key="7">
    <source>
        <dbReference type="ARBA" id="ARBA00022729"/>
    </source>
</evidence>
<evidence type="ECO:0000256" key="8">
    <source>
        <dbReference type="ARBA" id="ARBA00023320"/>
    </source>
</evidence>
<dbReference type="KEGG" id="csyr:103258737"/>
<organism evidence="13 14">
    <name type="scientific">Carlito syrichta</name>
    <name type="common">Philippine tarsier</name>
    <name type="synonym">Tarsius syrichta</name>
    <dbReference type="NCBI Taxonomy" id="1868482"/>
    <lineage>
        <taxon>Eukaryota</taxon>
        <taxon>Metazoa</taxon>
        <taxon>Chordata</taxon>
        <taxon>Craniata</taxon>
        <taxon>Vertebrata</taxon>
        <taxon>Euteleostomi</taxon>
        <taxon>Mammalia</taxon>
        <taxon>Eutheria</taxon>
        <taxon>Euarchontoglires</taxon>
        <taxon>Primates</taxon>
        <taxon>Haplorrhini</taxon>
        <taxon>Tarsiiformes</taxon>
        <taxon>Tarsiidae</taxon>
        <taxon>Carlito</taxon>
    </lineage>
</organism>
<comment type="subcellular location">
    <subcellularLocation>
        <location evidence="1">Secreted</location>
    </subcellularLocation>
</comment>
<evidence type="ECO:0000256" key="5">
    <source>
        <dbReference type="ARBA" id="ARBA00022685"/>
    </source>
</evidence>
<dbReference type="PROSITE" id="PS00861">
    <property type="entry name" value="GALANIN"/>
    <property type="match status" value="1"/>
</dbReference>
<dbReference type="GO" id="GO:0005179">
    <property type="term" value="F:hormone activity"/>
    <property type="evidence" value="ECO:0007669"/>
    <property type="project" value="UniProtKB-KW"/>
</dbReference>
<protein>
    <recommendedName>
        <fullName evidence="3">Galanin-like peptide</fullName>
    </recommendedName>
</protein>
<comment type="similarity">
    <text evidence="2">Belongs to the galanin family.</text>
</comment>
<feature type="region of interest" description="Disordered" evidence="10">
    <location>
        <begin position="77"/>
        <end position="122"/>
    </location>
</feature>
<evidence type="ECO:0000256" key="11">
    <source>
        <dbReference type="SAM" id="SignalP"/>
    </source>
</evidence>
<evidence type="ECO:0000256" key="1">
    <source>
        <dbReference type="ARBA" id="ARBA00004613"/>
    </source>
</evidence>
<accession>A0A1U7T9W6</accession>
<dbReference type="RefSeq" id="XP_008054595.1">
    <property type="nucleotide sequence ID" value="XM_008056404.1"/>
</dbReference>
<evidence type="ECO:0000313" key="13">
    <source>
        <dbReference type="Proteomes" id="UP000189704"/>
    </source>
</evidence>
<dbReference type="InterPro" id="IPR008174">
    <property type="entry name" value="Galanin"/>
</dbReference>
<keyword evidence="4" id="KW-0964">Secreted</keyword>
<sequence length="122" mass="12934">MAPSVHLVLLLTLWLSLAETPASVPVHQGRGGWTLNSAGYLLGPVPPLPRTAGQDGRRAPALELLQLWKAVDGLPYSHPQTSKRSPMEAFANTEIGGKMGRRGKDILGRPQKPGLSSGGLLP</sequence>
<feature type="signal peptide" evidence="11">
    <location>
        <begin position="1"/>
        <end position="18"/>
    </location>
</feature>
<keyword evidence="7 11" id="KW-0732">Signal</keyword>